<protein>
    <submittedName>
        <fullName evidence="1">Uncharacterized protein</fullName>
    </submittedName>
</protein>
<dbReference type="EMBL" id="VSSQ01126216">
    <property type="protein sequence ID" value="MPN56177.1"/>
    <property type="molecule type" value="Genomic_DNA"/>
</dbReference>
<sequence>MFSFTNFDNPLPINRIRMVRPNKTNTSEMLMVDVIFAFTNRAVDIFFFFDIKKGYTKKNPIALNKTVFSKLAAK</sequence>
<gene>
    <name evidence="1" type="ORF">SDC9_203863</name>
</gene>
<accession>A0A645IYE7</accession>
<reference evidence="1" key="1">
    <citation type="submission" date="2019-08" db="EMBL/GenBank/DDBJ databases">
        <authorList>
            <person name="Kucharzyk K."/>
            <person name="Murdoch R.W."/>
            <person name="Higgins S."/>
            <person name="Loffler F."/>
        </authorList>
    </citation>
    <scope>NUCLEOTIDE SEQUENCE</scope>
</reference>
<name>A0A645IYE7_9ZZZZ</name>
<dbReference type="AlphaFoldDB" id="A0A645IYE7"/>
<proteinExistence type="predicted"/>
<comment type="caution">
    <text evidence="1">The sequence shown here is derived from an EMBL/GenBank/DDBJ whole genome shotgun (WGS) entry which is preliminary data.</text>
</comment>
<evidence type="ECO:0000313" key="1">
    <source>
        <dbReference type="EMBL" id="MPN56177.1"/>
    </source>
</evidence>
<organism evidence="1">
    <name type="scientific">bioreactor metagenome</name>
    <dbReference type="NCBI Taxonomy" id="1076179"/>
    <lineage>
        <taxon>unclassified sequences</taxon>
        <taxon>metagenomes</taxon>
        <taxon>ecological metagenomes</taxon>
    </lineage>
</organism>